<dbReference type="EMBL" id="CH474005">
    <property type="protein sequence ID" value="EDL96622.1"/>
    <property type="molecule type" value="Genomic_DNA"/>
</dbReference>
<gene>
    <name evidence="1" type="ORF">rCG_32237</name>
</gene>
<evidence type="ECO:0000313" key="1">
    <source>
        <dbReference type="EMBL" id="EDL96622.1"/>
    </source>
</evidence>
<dbReference type="AlphaFoldDB" id="A6JWY7"/>
<dbReference type="Proteomes" id="UP000234681">
    <property type="component" value="Chromosome 3"/>
</dbReference>
<name>A6JWY7_RAT</name>
<protein>
    <submittedName>
        <fullName evidence="1">RCG32237</fullName>
    </submittedName>
</protein>
<sequence length="58" mass="6880">MNQSLQLYNRSKEMVVGRRKFQRDTWEKVHHTLVVEEGLHGPRFPSQEKTDLEEAVVD</sequence>
<proteinExistence type="predicted"/>
<accession>A6JWY7</accession>
<reference evidence="1 2" key="1">
    <citation type="submission" date="2005-09" db="EMBL/GenBank/DDBJ databases">
        <authorList>
            <person name="Mural R.J."/>
            <person name="Li P.W."/>
            <person name="Adams M.D."/>
            <person name="Amanatides P.G."/>
            <person name="Baden-Tillson H."/>
            <person name="Barnstead M."/>
            <person name="Chin S.H."/>
            <person name="Dew I."/>
            <person name="Evans C.A."/>
            <person name="Ferriera S."/>
            <person name="Flanigan M."/>
            <person name="Fosler C."/>
            <person name="Glodek A."/>
            <person name="Gu Z."/>
            <person name="Holt R.A."/>
            <person name="Jennings D."/>
            <person name="Kraft C.L."/>
            <person name="Lu F."/>
            <person name="Nguyen T."/>
            <person name="Nusskern D.R."/>
            <person name="Pfannkoch C.M."/>
            <person name="Sitter C."/>
            <person name="Sutton G.G."/>
            <person name="Venter J.C."/>
            <person name="Wang Z."/>
            <person name="Woodage T."/>
            <person name="Zheng X.H."/>
            <person name="Zhong F."/>
        </authorList>
    </citation>
    <scope>NUCLEOTIDE SEQUENCE [LARGE SCALE GENOMIC DNA]</scope>
    <source>
        <strain>BN</strain>
        <strain evidence="2">Sprague-Dawley</strain>
    </source>
</reference>
<evidence type="ECO:0000313" key="2">
    <source>
        <dbReference type="Proteomes" id="UP000234681"/>
    </source>
</evidence>
<organism evidence="1 2">
    <name type="scientific">Rattus norvegicus</name>
    <name type="common">Rat</name>
    <dbReference type="NCBI Taxonomy" id="10116"/>
    <lineage>
        <taxon>Eukaryota</taxon>
        <taxon>Metazoa</taxon>
        <taxon>Chordata</taxon>
        <taxon>Craniata</taxon>
        <taxon>Vertebrata</taxon>
        <taxon>Euteleostomi</taxon>
        <taxon>Mammalia</taxon>
        <taxon>Eutheria</taxon>
        <taxon>Euarchontoglires</taxon>
        <taxon>Glires</taxon>
        <taxon>Rodentia</taxon>
        <taxon>Myomorpha</taxon>
        <taxon>Muroidea</taxon>
        <taxon>Muridae</taxon>
        <taxon>Murinae</taxon>
        <taxon>Rattus</taxon>
    </lineage>
</organism>